<dbReference type="Proteomes" id="UP000677913">
    <property type="component" value="Unassembled WGS sequence"/>
</dbReference>
<keyword evidence="11" id="KW-1185">Reference proteome</keyword>
<feature type="signal peptide" evidence="8">
    <location>
        <begin position="1"/>
        <end position="18"/>
    </location>
</feature>
<dbReference type="RefSeq" id="WP_211468793.1">
    <property type="nucleotide sequence ID" value="NZ_JAGSXH010000050.1"/>
</dbReference>
<dbReference type="InterPro" id="IPR000209">
    <property type="entry name" value="Peptidase_S8/S53_dom"/>
</dbReference>
<dbReference type="GO" id="GO:0006508">
    <property type="term" value="P:proteolysis"/>
    <property type="evidence" value="ECO:0007669"/>
    <property type="project" value="UniProtKB-KW"/>
</dbReference>
<dbReference type="SUPFAM" id="SSF52743">
    <property type="entry name" value="Subtilisin-like"/>
    <property type="match status" value="1"/>
</dbReference>
<dbReference type="Pfam" id="PF00082">
    <property type="entry name" value="Peptidase_S8"/>
    <property type="match status" value="1"/>
</dbReference>
<dbReference type="InterPro" id="IPR015366">
    <property type="entry name" value="S53_propep"/>
</dbReference>
<feature type="domain" description="Peptidase S53" evidence="9">
    <location>
        <begin position="237"/>
        <end position="633"/>
    </location>
</feature>
<evidence type="ECO:0000256" key="2">
    <source>
        <dbReference type="ARBA" id="ARBA00022670"/>
    </source>
</evidence>
<dbReference type="PANTHER" id="PTHR14218:SF15">
    <property type="entry name" value="TRIPEPTIDYL-PEPTIDASE 1"/>
    <property type="match status" value="1"/>
</dbReference>
<keyword evidence="5" id="KW-0720">Serine protease</keyword>
<keyword evidence="4" id="KW-0378">Hydrolase</keyword>
<dbReference type="GO" id="GO:0008240">
    <property type="term" value="F:tripeptidyl-peptidase activity"/>
    <property type="evidence" value="ECO:0007669"/>
    <property type="project" value="TreeGrafter"/>
</dbReference>
<organism evidence="10 11">
    <name type="scientific">Actinocrinis puniceicyclus</name>
    <dbReference type="NCBI Taxonomy" id="977794"/>
    <lineage>
        <taxon>Bacteria</taxon>
        <taxon>Bacillati</taxon>
        <taxon>Actinomycetota</taxon>
        <taxon>Actinomycetes</taxon>
        <taxon>Catenulisporales</taxon>
        <taxon>Actinospicaceae</taxon>
        <taxon>Actinocrinis</taxon>
    </lineage>
</organism>
<dbReference type="AlphaFoldDB" id="A0A8J8BBU7"/>
<keyword evidence="3" id="KW-0479">Metal-binding</keyword>
<name>A0A8J8BBU7_9ACTN</name>
<evidence type="ECO:0000256" key="8">
    <source>
        <dbReference type="SAM" id="SignalP"/>
    </source>
</evidence>
<dbReference type="InterPro" id="IPR030400">
    <property type="entry name" value="Sedolisin_dom"/>
</dbReference>
<dbReference type="GO" id="GO:0004252">
    <property type="term" value="F:serine-type endopeptidase activity"/>
    <property type="evidence" value="ECO:0007669"/>
    <property type="project" value="InterPro"/>
</dbReference>
<dbReference type="PROSITE" id="PS00138">
    <property type="entry name" value="SUBTILASE_SER"/>
    <property type="match status" value="1"/>
</dbReference>
<reference evidence="10" key="1">
    <citation type="submission" date="2021-04" db="EMBL/GenBank/DDBJ databases">
        <title>Genome based classification of Actinospica acidithermotolerans sp. nov., an actinobacterium isolated from an Indonesian hot spring.</title>
        <authorList>
            <person name="Kusuma A.B."/>
            <person name="Putra K.E."/>
            <person name="Nafisah S."/>
            <person name="Loh J."/>
            <person name="Nouioui I."/>
            <person name="Goodfellow M."/>
        </authorList>
    </citation>
    <scope>NUCLEOTIDE SEQUENCE</scope>
    <source>
        <strain evidence="10">DSM 45618</strain>
    </source>
</reference>
<dbReference type="GO" id="GO:0046872">
    <property type="term" value="F:metal ion binding"/>
    <property type="evidence" value="ECO:0007669"/>
    <property type="project" value="UniProtKB-KW"/>
</dbReference>
<dbReference type="Gene3D" id="3.40.50.200">
    <property type="entry name" value="Peptidase S8/S53 domain"/>
    <property type="match status" value="1"/>
</dbReference>
<keyword evidence="2" id="KW-0645">Protease</keyword>
<dbReference type="SUPFAM" id="SSF54897">
    <property type="entry name" value="Protease propeptides/inhibitors"/>
    <property type="match status" value="1"/>
</dbReference>
<dbReference type="EMBL" id="JAGSXH010000050">
    <property type="protein sequence ID" value="MBS2964432.1"/>
    <property type="molecule type" value="Genomic_DNA"/>
</dbReference>
<evidence type="ECO:0000259" key="9">
    <source>
        <dbReference type="PROSITE" id="PS51695"/>
    </source>
</evidence>
<gene>
    <name evidence="10" type="ORF">KGA66_15345</name>
</gene>
<sequence length="1019" mass="102190">MSLAVGAAQVALAAPGHAAAPVRVAVGGAPTVPHSAKAAAAPADSTKLSIDIELKTPTSAQLPALAAALNDPKSPNYHHFLAKGQIAQQFGASAAEVAAVDAALKAAGLTPGPVSADGLFVPVTATVGQAKNAFGTGFAGYRYAGRAVYANTSAPKFDAAVSADIAGVVGLDNIAYAVPHHVTSGKQAKSTVQSSAVKSHAAVKSNTVQPNYAVPTCSNINTIYNSPSFNLHDGTNYYTADVLANIYGTGSLLNGGNNGSGVTVAVFELESYDPGGFNDLKNCYGISTPISQVSVDGGPTAQPNMYTGVGIESALDIENIATMAPGVSIIDYAGPDWNLNSTTDTQVLDTYNRIVTDDSAKVISSSWGQCEAQANPSTISAENSIFSEAAIQGQTVIAASGDSGDTGCYDPTATSPDSELSVDDPASQPFVLGAGGTTMHGLTNNSMVESAWNSVQTDGNGHYYYGATGGGVSTNAAPSFQQYVTAAGYSAHCAAAATSGCRQVPDVAALADPAQGYVIDEYYYDGNPADTGNYYNIIGGTSGAAPVWAAIYALADASAACQAGTPAGQAAPALYKAAKTPDKYSVFRDVTAGNNGISAYNAAYSYPANAGYDMATGWGSPMAPGVVAVACAGSVESAASYYVPNGPTRILDTRYNIGGAGPVAANGGTVKLQITGQNHVPASNVTAVVLNVTATATHATGYAVVYPDGSAMPATSNLNWVGGQVVPNLVTVPVGAGGKVDLVNESGGTVQFIADLAGYFTTDSTSASTYTAVGPVRAMDTRHGIGVPTGKVGSTSTVSLPVGGTTVGSVTIPSGISAVAMNVTVTAPTASGYVTVYPNQDAAGNPVTRPTVSNLNFSANQVIANMVIVPVGKDGKVDFYNGSGGPTDLIADVAGYFTVGTAGAKYHALGPDRLVDTRIGLGTSGPGTLGANGTLGLPLPASATAILANVTVAQATATGYLTAYPAASTRPVVSNLNFTPGVSVPNLAIVPNSGQVDFFNGSGGTVRVIVDLGGYFSAS</sequence>
<evidence type="ECO:0000256" key="6">
    <source>
        <dbReference type="ARBA" id="ARBA00022837"/>
    </source>
</evidence>
<evidence type="ECO:0000256" key="7">
    <source>
        <dbReference type="ARBA" id="ARBA00023145"/>
    </source>
</evidence>
<feature type="chain" id="PRO_5038549118" evidence="8">
    <location>
        <begin position="19"/>
        <end position="1019"/>
    </location>
</feature>
<dbReference type="PROSITE" id="PS51695">
    <property type="entry name" value="SEDOLISIN"/>
    <property type="match status" value="1"/>
</dbReference>
<evidence type="ECO:0000256" key="3">
    <source>
        <dbReference type="ARBA" id="ARBA00022723"/>
    </source>
</evidence>
<evidence type="ECO:0000313" key="11">
    <source>
        <dbReference type="Proteomes" id="UP000677913"/>
    </source>
</evidence>
<evidence type="ECO:0000256" key="4">
    <source>
        <dbReference type="ARBA" id="ARBA00022801"/>
    </source>
</evidence>
<dbReference type="Pfam" id="PF09286">
    <property type="entry name" value="Pro-kuma_activ"/>
    <property type="match status" value="1"/>
</dbReference>
<dbReference type="InterPro" id="IPR036852">
    <property type="entry name" value="Peptidase_S8/S53_dom_sf"/>
</dbReference>
<accession>A0A8J8BBU7</accession>
<evidence type="ECO:0000256" key="1">
    <source>
        <dbReference type="ARBA" id="ARBA00001913"/>
    </source>
</evidence>
<protein>
    <submittedName>
        <fullName evidence="10">S8/S53 family peptidase</fullName>
    </submittedName>
</protein>
<dbReference type="SMART" id="SM00944">
    <property type="entry name" value="Pro-kuma_activ"/>
    <property type="match status" value="1"/>
</dbReference>
<keyword evidence="7" id="KW-0865">Zymogen</keyword>
<evidence type="ECO:0000256" key="5">
    <source>
        <dbReference type="ARBA" id="ARBA00022825"/>
    </source>
</evidence>
<keyword evidence="8" id="KW-0732">Signal</keyword>
<evidence type="ECO:0000313" key="10">
    <source>
        <dbReference type="EMBL" id="MBS2964432.1"/>
    </source>
</evidence>
<comment type="cofactor">
    <cofactor evidence="1">
        <name>Ca(2+)</name>
        <dbReference type="ChEBI" id="CHEBI:29108"/>
    </cofactor>
</comment>
<keyword evidence="6" id="KW-0106">Calcium</keyword>
<dbReference type="CDD" id="cd04056">
    <property type="entry name" value="Peptidases_S53"/>
    <property type="match status" value="1"/>
</dbReference>
<dbReference type="InterPro" id="IPR023828">
    <property type="entry name" value="Peptidase_S8_Ser-AS"/>
</dbReference>
<dbReference type="PANTHER" id="PTHR14218">
    <property type="entry name" value="PROTEASE S8 TRIPEPTIDYL PEPTIDASE I CLN2"/>
    <property type="match status" value="1"/>
</dbReference>
<dbReference type="InterPro" id="IPR050819">
    <property type="entry name" value="Tripeptidyl-peptidase_I"/>
</dbReference>
<proteinExistence type="predicted"/>
<comment type="caution">
    <text evidence="10">The sequence shown here is derived from an EMBL/GenBank/DDBJ whole genome shotgun (WGS) entry which is preliminary data.</text>
</comment>